<feature type="transmembrane region" description="Helical" evidence="1">
    <location>
        <begin position="81"/>
        <end position="101"/>
    </location>
</feature>
<keyword evidence="1" id="KW-0472">Membrane</keyword>
<reference evidence="2 3" key="1">
    <citation type="journal article" date="2015" name="Stand. Genomic Sci.">
        <title>Genomic Encyclopedia of Bacterial and Archaeal Type Strains, Phase III: the genomes of soil and plant-associated and newly described type strains.</title>
        <authorList>
            <person name="Whitman W.B."/>
            <person name="Woyke T."/>
            <person name="Klenk H.P."/>
            <person name="Zhou Y."/>
            <person name="Lilburn T.G."/>
            <person name="Beck B.J."/>
            <person name="De Vos P."/>
            <person name="Vandamme P."/>
            <person name="Eisen J.A."/>
            <person name="Garrity G."/>
            <person name="Hugenholtz P."/>
            <person name="Kyrpides N.C."/>
        </authorList>
    </citation>
    <scope>NUCLEOTIDE SEQUENCE [LARGE SCALE GENOMIC DNA]</scope>
    <source>
        <strain evidence="2 3">CECT 7306</strain>
    </source>
</reference>
<keyword evidence="1" id="KW-1133">Transmembrane helix</keyword>
<dbReference type="InParanoid" id="A0A3N1HSW0"/>
<dbReference type="Pfam" id="PF11255">
    <property type="entry name" value="DUF3054"/>
    <property type="match status" value="1"/>
</dbReference>
<dbReference type="AlphaFoldDB" id="A0A3N1HSW0"/>
<gene>
    <name evidence="2" type="ORF">EDC03_0114</name>
</gene>
<comment type="caution">
    <text evidence="2">The sequence shown here is derived from an EMBL/GenBank/DDBJ whole genome shotgun (WGS) entry which is preliminary data.</text>
</comment>
<dbReference type="EMBL" id="RJKN01000001">
    <property type="protein sequence ID" value="ROP45510.1"/>
    <property type="molecule type" value="Genomic_DNA"/>
</dbReference>
<feature type="transmembrane region" description="Helical" evidence="1">
    <location>
        <begin position="56"/>
        <end position="75"/>
    </location>
</feature>
<feature type="transmembrane region" description="Helical" evidence="1">
    <location>
        <begin position="25"/>
        <end position="44"/>
    </location>
</feature>
<dbReference type="Proteomes" id="UP000276232">
    <property type="component" value="Unassembled WGS sequence"/>
</dbReference>
<evidence type="ECO:0008006" key="4">
    <source>
        <dbReference type="Google" id="ProtNLM"/>
    </source>
</evidence>
<protein>
    <recommendedName>
        <fullName evidence="4">DUF3054 family protein</fullName>
    </recommendedName>
</protein>
<evidence type="ECO:0000313" key="3">
    <source>
        <dbReference type="Proteomes" id="UP000276232"/>
    </source>
</evidence>
<keyword evidence="3" id="KW-1185">Reference proteome</keyword>
<name>A0A3N1HSW0_9ACTN</name>
<keyword evidence="1" id="KW-0812">Transmembrane</keyword>
<evidence type="ECO:0000313" key="2">
    <source>
        <dbReference type="EMBL" id="ROP45510.1"/>
    </source>
</evidence>
<sequence length="110" mass="11100">MAVLVFALVGRASHAGDGAGTGLGTVLLVALPFWVGVVLAWALPRVHRDPTRLVPAGVLVLAGAVVVGAVLRLASGQGAPAPFLLVTTLVLAVLLLGWRAIARVAARRAG</sequence>
<evidence type="ECO:0000256" key="1">
    <source>
        <dbReference type="SAM" id="Phobius"/>
    </source>
</evidence>
<proteinExistence type="predicted"/>
<dbReference type="InterPro" id="IPR021414">
    <property type="entry name" value="DUF3054"/>
</dbReference>
<organism evidence="2 3">
    <name type="scientific">Pseudokineococcus lusitanus</name>
    <dbReference type="NCBI Taxonomy" id="763993"/>
    <lineage>
        <taxon>Bacteria</taxon>
        <taxon>Bacillati</taxon>
        <taxon>Actinomycetota</taxon>
        <taxon>Actinomycetes</taxon>
        <taxon>Kineosporiales</taxon>
        <taxon>Kineosporiaceae</taxon>
        <taxon>Pseudokineococcus</taxon>
    </lineage>
</organism>
<accession>A0A3N1HSW0</accession>